<name>D0GNY4_9FUSO</name>
<organism evidence="2 3">
    <name type="scientific">Pseudoleptotrichia goodfellowii F0264</name>
    <dbReference type="NCBI Taxonomy" id="596323"/>
    <lineage>
        <taxon>Bacteria</taxon>
        <taxon>Fusobacteriati</taxon>
        <taxon>Fusobacteriota</taxon>
        <taxon>Fusobacteriia</taxon>
        <taxon>Fusobacteriales</taxon>
        <taxon>Leptotrichiaceae</taxon>
        <taxon>Pseudoleptotrichia</taxon>
    </lineage>
</organism>
<protein>
    <submittedName>
        <fullName evidence="2">Uncharacterized protein</fullName>
    </submittedName>
</protein>
<reference evidence="2 3" key="1">
    <citation type="submission" date="2009-10" db="EMBL/GenBank/DDBJ databases">
        <authorList>
            <person name="Harkins D.M."/>
            <person name="Madupu R."/>
            <person name="Durkin A.S."/>
            <person name="Torralba M."/>
            <person name="Methe B."/>
            <person name="Sutton G.G."/>
            <person name="Strausberg R.L."/>
            <person name="Nelson K.E."/>
        </authorList>
    </citation>
    <scope>NUCLEOTIDE SEQUENCE [LARGE SCALE GENOMIC DNA]</scope>
    <source>
        <strain evidence="2 3">F0264</strain>
    </source>
</reference>
<dbReference type="RefSeq" id="WP_006808176.1">
    <property type="nucleotide sequence ID" value="NZ_ADAD01000177.1"/>
</dbReference>
<dbReference type="EMBL" id="ADAD01000177">
    <property type="protein sequence ID" value="EEY34198.1"/>
    <property type="molecule type" value="Genomic_DNA"/>
</dbReference>
<evidence type="ECO:0000256" key="1">
    <source>
        <dbReference type="SAM" id="MobiDB-lite"/>
    </source>
</evidence>
<gene>
    <name evidence="2" type="ORF">HMPREF0554_0837</name>
</gene>
<sequence length="143" mass="16662">MTKNNDEVTKSKNEDEVKKTEEVVVEETTKTIDNDRNKILEEFAKKYLDGLTYDKDTKLKISGEEMEFGISTNNILYDADLTEEEFNKKVEFLHNKKSQDTVGVKFQYRVITRKEEKFVIKFKSDSYVVGAGRVGRTKEIMEV</sequence>
<accession>D0GNY4</accession>
<evidence type="ECO:0000313" key="2">
    <source>
        <dbReference type="EMBL" id="EEY34198.1"/>
    </source>
</evidence>
<evidence type="ECO:0000313" key="3">
    <source>
        <dbReference type="Proteomes" id="UP000004226"/>
    </source>
</evidence>
<proteinExistence type="predicted"/>
<comment type="caution">
    <text evidence="2">The sequence shown here is derived from an EMBL/GenBank/DDBJ whole genome shotgun (WGS) entry which is preliminary data.</text>
</comment>
<dbReference type="Proteomes" id="UP000004226">
    <property type="component" value="Unassembled WGS sequence"/>
</dbReference>
<dbReference type="AlphaFoldDB" id="D0GNY4"/>
<keyword evidence="3" id="KW-1185">Reference proteome</keyword>
<feature type="region of interest" description="Disordered" evidence="1">
    <location>
        <begin position="1"/>
        <end position="20"/>
    </location>
</feature>